<feature type="non-terminal residue" evidence="1">
    <location>
        <position position="324"/>
    </location>
</feature>
<accession>A0A2J7ZM43</accession>
<evidence type="ECO:0000313" key="2">
    <source>
        <dbReference type="Proteomes" id="UP000236333"/>
    </source>
</evidence>
<sequence>MGAPSRSQVMVPAGRLLVLIGDPSLPRATTLDLAGVEGAWAFARSGTLPLGGRTVPAGSAHLRDLQLVNLPYSSMPRESLGLLALSMQSFGLTGQDASGPASNGDQPPQLNVSRCTLVVSDPELAFLARAAAASASGQGQPNLTALFGDEAGQPRVGGDPVRDGAEGSLLLEFLQLKSLVAFTDVTLMSASRYSGTNRNVSSFAALPGLPPLLPSELVWPPLLLYDRDVALQWGSAGTLVASSLEEALLAVDSCGQAPSGHTVIILSSTDDQSVPPVASGGQLRLLASTRSPLAAAESFVMAGYLPALSGRRTFVNMQARKGGR</sequence>
<keyword evidence="2" id="KW-1185">Reference proteome</keyword>
<evidence type="ECO:0000313" key="1">
    <source>
        <dbReference type="EMBL" id="PNH01335.1"/>
    </source>
</evidence>
<comment type="caution">
    <text evidence="1">The sequence shown here is derived from an EMBL/GenBank/DDBJ whole genome shotgun (WGS) entry which is preliminary data.</text>
</comment>
<name>A0A2J7ZM43_9CHLO</name>
<dbReference type="Proteomes" id="UP000236333">
    <property type="component" value="Unassembled WGS sequence"/>
</dbReference>
<organism evidence="1 2">
    <name type="scientific">Tetrabaena socialis</name>
    <dbReference type="NCBI Taxonomy" id="47790"/>
    <lineage>
        <taxon>Eukaryota</taxon>
        <taxon>Viridiplantae</taxon>
        <taxon>Chlorophyta</taxon>
        <taxon>core chlorophytes</taxon>
        <taxon>Chlorophyceae</taxon>
        <taxon>CS clade</taxon>
        <taxon>Chlamydomonadales</taxon>
        <taxon>Tetrabaenaceae</taxon>
        <taxon>Tetrabaena</taxon>
    </lineage>
</organism>
<protein>
    <submittedName>
        <fullName evidence="1">Uncharacterized protein</fullName>
    </submittedName>
</protein>
<reference evidence="1 2" key="1">
    <citation type="journal article" date="2017" name="Mol. Biol. Evol.">
        <title>The 4-celled Tetrabaena socialis nuclear genome reveals the essential components for genetic control of cell number at the origin of multicellularity in the volvocine lineage.</title>
        <authorList>
            <person name="Featherston J."/>
            <person name="Arakaki Y."/>
            <person name="Hanschen E.R."/>
            <person name="Ferris P.J."/>
            <person name="Michod R.E."/>
            <person name="Olson B.J.S.C."/>
            <person name="Nozaki H."/>
            <person name="Durand P.M."/>
        </authorList>
    </citation>
    <scope>NUCLEOTIDE SEQUENCE [LARGE SCALE GENOMIC DNA]</scope>
    <source>
        <strain evidence="1 2">NIES-571</strain>
    </source>
</reference>
<dbReference type="EMBL" id="PGGS01000930">
    <property type="protein sequence ID" value="PNH01335.1"/>
    <property type="molecule type" value="Genomic_DNA"/>
</dbReference>
<dbReference type="AlphaFoldDB" id="A0A2J7ZM43"/>
<gene>
    <name evidence="1" type="ORF">TSOC_012790</name>
</gene>
<dbReference type="OrthoDB" id="550519at2759"/>
<proteinExistence type="predicted"/>